<dbReference type="EMBL" id="HBUF01146497">
    <property type="protein sequence ID" value="CAG6647324.1"/>
    <property type="molecule type" value="Transcribed_RNA"/>
</dbReference>
<reference evidence="1" key="1">
    <citation type="submission" date="2021-05" db="EMBL/GenBank/DDBJ databases">
        <authorList>
            <person name="Alioto T."/>
            <person name="Alioto T."/>
            <person name="Gomez Garrido J."/>
        </authorList>
    </citation>
    <scope>NUCLEOTIDE SEQUENCE</scope>
</reference>
<dbReference type="AlphaFoldDB" id="A0A8D8RE78"/>
<organism evidence="1">
    <name type="scientific">Cacopsylla melanoneura</name>
    <dbReference type="NCBI Taxonomy" id="428564"/>
    <lineage>
        <taxon>Eukaryota</taxon>
        <taxon>Metazoa</taxon>
        <taxon>Ecdysozoa</taxon>
        <taxon>Arthropoda</taxon>
        <taxon>Hexapoda</taxon>
        <taxon>Insecta</taxon>
        <taxon>Pterygota</taxon>
        <taxon>Neoptera</taxon>
        <taxon>Paraneoptera</taxon>
        <taxon>Hemiptera</taxon>
        <taxon>Sternorrhyncha</taxon>
        <taxon>Psylloidea</taxon>
        <taxon>Psyllidae</taxon>
        <taxon>Psyllinae</taxon>
        <taxon>Cacopsylla</taxon>
    </lineage>
</organism>
<accession>A0A8D8RE78</accession>
<evidence type="ECO:0000313" key="1">
    <source>
        <dbReference type="EMBL" id="CAG6647324.1"/>
    </source>
</evidence>
<sequence>MGDEEPKVDNQGMGRDWKIEEECYGKHIVILCFLFSSRFFLFNFIPICPLSEARFVFSCSHMALFDTKVSRFHPIHFMNIQVGNVISTHVSFVLNEQKCEIPFCFSHFVKPCFQKSLKEVLYEELCQHTKARTKNKDRPIHYQK</sequence>
<proteinExistence type="predicted"/>
<name>A0A8D8RE78_9HEMI</name>
<protein>
    <submittedName>
        <fullName evidence="1">Uncharacterized protein</fullName>
    </submittedName>
</protein>